<comment type="subcellular location">
    <subcellularLocation>
        <location evidence="1">Membrane</location>
        <topology evidence="1">Multi-pass membrane protein</topology>
    </subcellularLocation>
</comment>
<dbReference type="PANTHER" id="PTHR31465:SF1">
    <property type="entry name" value="PROTEIN RTA1-RELATED"/>
    <property type="match status" value="1"/>
</dbReference>
<evidence type="ECO:0000313" key="6">
    <source>
        <dbReference type="EMBL" id="KZP09527.1"/>
    </source>
</evidence>
<protein>
    <submittedName>
        <fullName evidence="6">RTA1-domain-containing protein</fullName>
    </submittedName>
</protein>
<gene>
    <name evidence="6" type="ORF">FIBSPDRAFT_839377</name>
</gene>
<feature type="transmembrane region" description="Helical" evidence="5">
    <location>
        <begin position="212"/>
        <end position="233"/>
    </location>
</feature>
<keyword evidence="7" id="KW-1185">Reference proteome</keyword>
<keyword evidence="4 5" id="KW-0472">Membrane</keyword>
<evidence type="ECO:0000313" key="7">
    <source>
        <dbReference type="Proteomes" id="UP000076532"/>
    </source>
</evidence>
<proteinExistence type="predicted"/>
<dbReference type="GO" id="GO:0016020">
    <property type="term" value="C:membrane"/>
    <property type="evidence" value="ECO:0007669"/>
    <property type="project" value="UniProtKB-SubCell"/>
</dbReference>
<feature type="transmembrane region" description="Helical" evidence="5">
    <location>
        <begin position="50"/>
        <end position="67"/>
    </location>
</feature>
<dbReference type="STRING" id="436010.A0A165YG89"/>
<evidence type="ECO:0000256" key="3">
    <source>
        <dbReference type="ARBA" id="ARBA00022989"/>
    </source>
</evidence>
<sequence>MIDLRDTPAAGQLPFGGFVPLRAPARAALVCYGIVSLVFWTFLVRKPPRYMVVMCIGSTAMTLGFAFREVFITDPYSQSRFLVQNLLILLSPCFFLATDYMIFARLAVSLTTSTAPVSETCLIIPATRVAKLFVGADITTLLIQAAGGAMLTQVAHASLGKKIVLVGLVIQLITFGAFTGILAIFGLRVRRRFPDVWNVSSGGGLGLKDWRILFWVIALTCVGILIRSVFRIIEFSQGFNGYISTHEVYFYCFDSLPLLIAIGLYAFIWPPAYTHPLQERRGMQKVGGEDEPRLENRAMQVHA</sequence>
<reference evidence="6 7" key="1">
    <citation type="journal article" date="2016" name="Mol. Biol. Evol.">
        <title>Comparative Genomics of Early-Diverging Mushroom-Forming Fungi Provides Insights into the Origins of Lignocellulose Decay Capabilities.</title>
        <authorList>
            <person name="Nagy L.G."/>
            <person name="Riley R."/>
            <person name="Tritt A."/>
            <person name="Adam C."/>
            <person name="Daum C."/>
            <person name="Floudas D."/>
            <person name="Sun H."/>
            <person name="Yadav J.S."/>
            <person name="Pangilinan J."/>
            <person name="Larsson K.H."/>
            <person name="Matsuura K."/>
            <person name="Barry K."/>
            <person name="Labutti K."/>
            <person name="Kuo R."/>
            <person name="Ohm R.A."/>
            <person name="Bhattacharya S.S."/>
            <person name="Shirouzu T."/>
            <person name="Yoshinaga Y."/>
            <person name="Martin F.M."/>
            <person name="Grigoriev I.V."/>
            <person name="Hibbett D.S."/>
        </authorList>
    </citation>
    <scope>NUCLEOTIDE SEQUENCE [LARGE SCALE GENOMIC DNA]</scope>
    <source>
        <strain evidence="6 7">CBS 109695</strain>
    </source>
</reference>
<dbReference type="Pfam" id="PF04479">
    <property type="entry name" value="RTA1"/>
    <property type="match status" value="1"/>
</dbReference>
<name>A0A165YG89_9AGAM</name>
<dbReference type="EMBL" id="KV417698">
    <property type="protein sequence ID" value="KZP09527.1"/>
    <property type="molecule type" value="Genomic_DNA"/>
</dbReference>
<evidence type="ECO:0000256" key="2">
    <source>
        <dbReference type="ARBA" id="ARBA00022692"/>
    </source>
</evidence>
<feature type="transmembrane region" description="Helical" evidence="5">
    <location>
        <begin position="248"/>
        <end position="268"/>
    </location>
</feature>
<feature type="transmembrane region" description="Helical" evidence="5">
    <location>
        <begin position="87"/>
        <end position="108"/>
    </location>
</feature>
<dbReference type="InterPro" id="IPR007568">
    <property type="entry name" value="RTA1"/>
</dbReference>
<feature type="transmembrane region" description="Helical" evidence="5">
    <location>
        <begin position="23"/>
        <end position="43"/>
    </location>
</feature>
<evidence type="ECO:0000256" key="4">
    <source>
        <dbReference type="ARBA" id="ARBA00023136"/>
    </source>
</evidence>
<dbReference type="Proteomes" id="UP000076532">
    <property type="component" value="Unassembled WGS sequence"/>
</dbReference>
<evidence type="ECO:0000256" key="5">
    <source>
        <dbReference type="SAM" id="Phobius"/>
    </source>
</evidence>
<keyword evidence="2 5" id="KW-0812">Transmembrane</keyword>
<evidence type="ECO:0000256" key="1">
    <source>
        <dbReference type="ARBA" id="ARBA00004141"/>
    </source>
</evidence>
<feature type="transmembrane region" description="Helical" evidence="5">
    <location>
        <begin position="163"/>
        <end position="187"/>
    </location>
</feature>
<keyword evidence="3 5" id="KW-1133">Transmembrane helix</keyword>
<dbReference type="AlphaFoldDB" id="A0A165YG89"/>
<accession>A0A165YG89</accession>
<organism evidence="6 7">
    <name type="scientific">Athelia psychrophila</name>
    <dbReference type="NCBI Taxonomy" id="1759441"/>
    <lineage>
        <taxon>Eukaryota</taxon>
        <taxon>Fungi</taxon>
        <taxon>Dikarya</taxon>
        <taxon>Basidiomycota</taxon>
        <taxon>Agaricomycotina</taxon>
        <taxon>Agaricomycetes</taxon>
        <taxon>Agaricomycetidae</taxon>
        <taxon>Atheliales</taxon>
        <taxon>Atheliaceae</taxon>
        <taxon>Athelia</taxon>
    </lineage>
</organism>
<dbReference type="PANTHER" id="PTHR31465">
    <property type="entry name" value="PROTEIN RTA1-RELATED"/>
    <property type="match status" value="1"/>
</dbReference>
<dbReference type="OrthoDB" id="3358017at2759"/>